<dbReference type="SUPFAM" id="SSF52075">
    <property type="entry name" value="Outer arm dynein light chain 1"/>
    <property type="match status" value="1"/>
</dbReference>
<dbReference type="EMBL" id="FZQP02003112">
    <property type="protein sequence ID" value="VVC97253.1"/>
    <property type="molecule type" value="Genomic_DNA"/>
</dbReference>
<sequence>MITPLTPVQTEQQMPNANWQLPTATYKLFTLYTSLADATKPYIMPPKETAKKPTPQIHRPNISESSLNFVPEEAIKGFQERIEHGVNWTLLEEAGRYHRQKCQQKKIQNKSFSEALMCKISKSILHNFLDESSTLSLQQQWEVLLPTVMWDNEKFTNEEGKICFDNVNCITDNMVPLIRRAVYLDERAALKNDLKLVNVLRVTDSEMTELDVGLKDFKRLVTLNLSCNFLEDIDTRLLPDSLRLLELQANRIKSLSSFSKGLSTELVYIGLSRNMLSNESCKSLLDLPRHLTVVDLSANDIYDLNSALDGLVHLYGLTSLQLIGNPCSVCAAYARTTLLRLPRLQWLDCREVLPSDRPQDGFEPHPDDLRSGYFNFSVFRIMSVPQPPKPEK</sequence>
<name>A0A5E4QIC1_9NEOP</name>
<evidence type="ECO:0000313" key="6">
    <source>
        <dbReference type="Proteomes" id="UP000324832"/>
    </source>
</evidence>
<reference evidence="5 6" key="1">
    <citation type="submission" date="2017-07" db="EMBL/GenBank/DDBJ databases">
        <authorList>
            <person name="Talla V."/>
            <person name="Backstrom N."/>
        </authorList>
    </citation>
    <scope>NUCLEOTIDE SEQUENCE [LARGE SCALE GENOMIC DNA]</scope>
</reference>
<dbReference type="AlphaFoldDB" id="A0A5E4QIC1"/>
<evidence type="ECO:0000256" key="3">
    <source>
        <dbReference type="ARBA" id="ARBA00022737"/>
    </source>
</evidence>
<dbReference type="PANTHER" id="PTHR45973">
    <property type="entry name" value="PROTEIN PHOSPHATASE 1 REGULATORY SUBUNIT SDS22-RELATED"/>
    <property type="match status" value="1"/>
</dbReference>
<dbReference type="InterPro" id="IPR032675">
    <property type="entry name" value="LRR_dom_sf"/>
</dbReference>
<organism evidence="5 6">
    <name type="scientific">Leptidea sinapis</name>
    <dbReference type="NCBI Taxonomy" id="189913"/>
    <lineage>
        <taxon>Eukaryota</taxon>
        <taxon>Metazoa</taxon>
        <taxon>Ecdysozoa</taxon>
        <taxon>Arthropoda</taxon>
        <taxon>Hexapoda</taxon>
        <taxon>Insecta</taxon>
        <taxon>Pterygota</taxon>
        <taxon>Neoptera</taxon>
        <taxon>Endopterygota</taxon>
        <taxon>Lepidoptera</taxon>
        <taxon>Glossata</taxon>
        <taxon>Ditrysia</taxon>
        <taxon>Papilionoidea</taxon>
        <taxon>Pieridae</taxon>
        <taxon>Dismorphiinae</taxon>
        <taxon>Leptidea</taxon>
    </lineage>
</organism>
<comment type="function">
    <text evidence="1">Cilium-specific protein required for cilia structures.</text>
</comment>
<protein>
    <recommendedName>
        <fullName evidence="4">Dynein axonemal assembly factor 1 homolog</fullName>
    </recommendedName>
</protein>
<accession>A0A5E4QIC1</accession>
<dbReference type="InterPro" id="IPR050576">
    <property type="entry name" value="Cilia_flagella_integrity"/>
</dbReference>
<dbReference type="PROSITE" id="PS51450">
    <property type="entry name" value="LRR"/>
    <property type="match status" value="1"/>
</dbReference>
<feature type="non-terminal residue" evidence="5">
    <location>
        <position position="392"/>
    </location>
</feature>
<dbReference type="Proteomes" id="UP000324832">
    <property type="component" value="Unassembled WGS sequence"/>
</dbReference>
<proteinExistence type="predicted"/>
<evidence type="ECO:0000313" key="5">
    <source>
        <dbReference type="EMBL" id="VVC97253.1"/>
    </source>
</evidence>
<keyword evidence="6" id="KW-1185">Reference proteome</keyword>
<keyword evidence="2" id="KW-0433">Leucine-rich repeat</keyword>
<evidence type="ECO:0000256" key="4">
    <source>
        <dbReference type="ARBA" id="ARBA00024433"/>
    </source>
</evidence>
<dbReference type="Gene3D" id="3.80.10.10">
    <property type="entry name" value="Ribonuclease Inhibitor"/>
    <property type="match status" value="1"/>
</dbReference>
<dbReference type="PANTHER" id="PTHR45973:SF35">
    <property type="entry name" value="LEUCINE-RICH REPEAT-CONTAINING PROTEIN 43"/>
    <property type="match status" value="1"/>
</dbReference>
<dbReference type="InterPro" id="IPR001611">
    <property type="entry name" value="Leu-rich_rpt"/>
</dbReference>
<evidence type="ECO:0000256" key="2">
    <source>
        <dbReference type="ARBA" id="ARBA00022614"/>
    </source>
</evidence>
<keyword evidence="3" id="KW-0677">Repeat</keyword>
<evidence type="ECO:0000256" key="1">
    <source>
        <dbReference type="ARBA" id="ARBA00003843"/>
    </source>
</evidence>
<gene>
    <name evidence="5" type="ORF">LSINAPIS_LOCUS8577</name>
</gene>